<protein>
    <submittedName>
        <fullName evidence="2">Uncharacterized protein</fullName>
    </submittedName>
</protein>
<name>U6M228_EIMMA</name>
<dbReference type="VEuPathDB" id="ToxoDB:EMWEY_00014870"/>
<dbReference type="OMA" id="FANHLPI"/>
<dbReference type="OrthoDB" id="415696at2759"/>
<organism evidence="2 3">
    <name type="scientific">Eimeria maxima</name>
    <name type="common">Coccidian parasite</name>
    <dbReference type="NCBI Taxonomy" id="5804"/>
    <lineage>
        <taxon>Eukaryota</taxon>
        <taxon>Sar</taxon>
        <taxon>Alveolata</taxon>
        <taxon>Apicomplexa</taxon>
        <taxon>Conoidasida</taxon>
        <taxon>Coccidia</taxon>
        <taxon>Eucoccidiorida</taxon>
        <taxon>Eimeriorina</taxon>
        <taxon>Eimeriidae</taxon>
        <taxon>Eimeria</taxon>
    </lineage>
</organism>
<dbReference type="Proteomes" id="UP000030763">
    <property type="component" value="Unassembled WGS sequence"/>
</dbReference>
<reference evidence="2" key="2">
    <citation type="submission" date="2013-10" db="EMBL/GenBank/DDBJ databases">
        <authorList>
            <person name="Aslett M."/>
        </authorList>
    </citation>
    <scope>NUCLEOTIDE SEQUENCE [LARGE SCALE GENOMIC DNA]</scope>
    <source>
        <strain evidence="2">Weybridge</strain>
    </source>
</reference>
<feature type="compositionally biased region" description="Polar residues" evidence="1">
    <location>
        <begin position="44"/>
        <end position="57"/>
    </location>
</feature>
<evidence type="ECO:0000313" key="3">
    <source>
        <dbReference type="Proteomes" id="UP000030763"/>
    </source>
</evidence>
<feature type="region of interest" description="Disordered" evidence="1">
    <location>
        <begin position="36"/>
        <end position="57"/>
    </location>
</feature>
<dbReference type="AlphaFoldDB" id="U6M228"/>
<sequence length="219" mass="23637">MAHLFRLTRAFFLPSACTREVIFRLSTAAGVSRAAESAPPLLRTGSQEPSTSVPGGRSCSSNLRHFNSFEEIVDANCGANDPVYQHLSERSIDAYTADKETVDAQLLPVLKENKLVLFLEGTVDSPKSLLSLNVVKMLTQLQAVPLVAIDVTAHPAILGFALTHGRKNRCPLLFLDGVCLGSHDALLHLYQSGALARQVAGRLPPTSPYFAGELPIALY</sequence>
<dbReference type="EMBL" id="HG719582">
    <property type="protein sequence ID" value="CDJ58292.1"/>
    <property type="molecule type" value="Genomic_DNA"/>
</dbReference>
<dbReference type="InterPro" id="IPR036249">
    <property type="entry name" value="Thioredoxin-like_sf"/>
</dbReference>
<gene>
    <name evidence="2" type="ORF">EMWEY_00014870</name>
</gene>
<dbReference type="RefSeq" id="XP_013334938.1">
    <property type="nucleotide sequence ID" value="XM_013479484.1"/>
</dbReference>
<keyword evidence="3" id="KW-1185">Reference proteome</keyword>
<dbReference type="GeneID" id="25335473"/>
<evidence type="ECO:0000313" key="2">
    <source>
        <dbReference type="EMBL" id="CDJ58292.1"/>
    </source>
</evidence>
<dbReference type="SUPFAM" id="SSF52833">
    <property type="entry name" value="Thioredoxin-like"/>
    <property type="match status" value="1"/>
</dbReference>
<evidence type="ECO:0000256" key="1">
    <source>
        <dbReference type="SAM" id="MobiDB-lite"/>
    </source>
</evidence>
<dbReference type="Gene3D" id="3.40.30.10">
    <property type="entry name" value="Glutaredoxin"/>
    <property type="match status" value="1"/>
</dbReference>
<proteinExistence type="predicted"/>
<reference evidence="2" key="1">
    <citation type="submission" date="2013-10" db="EMBL/GenBank/DDBJ databases">
        <title>Genomic analysis of the causative agents of coccidiosis in chickens.</title>
        <authorList>
            <person name="Reid A.J."/>
            <person name="Blake D."/>
            <person name="Billington K."/>
            <person name="Browne H."/>
            <person name="Dunn M."/>
            <person name="Hung S."/>
            <person name="Kawahara F."/>
            <person name="Miranda-Saavedra D."/>
            <person name="Mourier T."/>
            <person name="Nagra H."/>
            <person name="Otto T.D."/>
            <person name="Rawlings N."/>
            <person name="Sanchez A."/>
            <person name="Sanders M."/>
            <person name="Subramaniam C."/>
            <person name="Tay Y."/>
            <person name="Dear P."/>
            <person name="Doerig C."/>
            <person name="Gruber A."/>
            <person name="Parkinson J."/>
            <person name="Shirley M."/>
            <person name="Wan K.L."/>
            <person name="Berriman M."/>
            <person name="Tomley F."/>
            <person name="Pain A."/>
        </authorList>
    </citation>
    <scope>NUCLEOTIDE SEQUENCE [LARGE SCALE GENOMIC DNA]</scope>
    <source>
        <strain evidence="2">Weybridge</strain>
    </source>
</reference>
<accession>U6M228</accession>
<dbReference type="PROSITE" id="PS51354">
    <property type="entry name" value="GLUTAREDOXIN_2"/>
    <property type="match status" value="1"/>
</dbReference>